<evidence type="ECO:0000313" key="1">
    <source>
        <dbReference type="EMBL" id="VDI74281.1"/>
    </source>
</evidence>
<reference evidence="1" key="1">
    <citation type="submission" date="2018-11" db="EMBL/GenBank/DDBJ databases">
        <authorList>
            <person name="Alioto T."/>
            <person name="Alioto T."/>
        </authorList>
    </citation>
    <scope>NUCLEOTIDE SEQUENCE</scope>
</reference>
<accession>A0A8B6H4L3</accession>
<dbReference type="Proteomes" id="UP000596742">
    <property type="component" value="Unassembled WGS sequence"/>
</dbReference>
<comment type="caution">
    <text evidence="1">The sequence shown here is derived from an EMBL/GenBank/DDBJ whole genome shotgun (WGS) entry which is preliminary data.</text>
</comment>
<feature type="non-terminal residue" evidence="1">
    <location>
        <position position="1"/>
    </location>
</feature>
<sequence length="287" mass="32849">MVEVFLSIGSLYKEEEERHHRETRERLIGREDDLKAFEDCTNEIQFAQTIKTLDVSTHKFETEMNSKITSIMLTFEPNETVSQIITAVKAIGNIRVSTTNWEKYYVRLCLKSKCNARNGRWMGVYSQFSIPHKFNLYMDFSEGNVTGEGIDKHGQFTINGAWDVSTREIQFSKRNEEKHSVDYDGQLSKDGCMIDGCLKGSYNQYGVRHAFVVDIAFDDGRVSGQGDDRIVKFSINGDWNSSTGKLQFYKQYHGAHNVEYSGQLLCNGRSMHGIYNIRGLAESFTMT</sequence>
<organism evidence="1 2">
    <name type="scientific">Mytilus galloprovincialis</name>
    <name type="common">Mediterranean mussel</name>
    <dbReference type="NCBI Taxonomy" id="29158"/>
    <lineage>
        <taxon>Eukaryota</taxon>
        <taxon>Metazoa</taxon>
        <taxon>Spiralia</taxon>
        <taxon>Lophotrochozoa</taxon>
        <taxon>Mollusca</taxon>
        <taxon>Bivalvia</taxon>
        <taxon>Autobranchia</taxon>
        <taxon>Pteriomorphia</taxon>
        <taxon>Mytilida</taxon>
        <taxon>Mytiloidea</taxon>
        <taxon>Mytilidae</taxon>
        <taxon>Mytilinae</taxon>
        <taxon>Mytilus</taxon>
    </lineage>
</organism>
<dbReference type="EMBL" id="UYJE01009536">
    <property type="protein sequence ID" value="VDI74281.1"/>
    <property type="molecule type" value="Genomic_DNA"/>
</dbReference>
<evidence type="ECO:0000313" key="2">
    <source>
        <dbReference type="Proteomes" id="UP000596742"/>
    </source>
</evidence>
<proteinExistence type="predicted"/>
<dbReference type="AlphaFoldDB" id="A0A8B6H4L3"/>
<protein>
    <submittedName>
        <fullName evidence="1">Uncharacterized protein</fullName>
    </submittedName>
</protein>
<name>A0A8B6H4L3_MYTGA</name>
<keyword evidence="2" id="KW-1185">Reference proteome</keyword>
<gene>
    <name evidence="1" type="ORF">MGAL_10B071573</name>
</gene>